<reference evidence="1 2" key="1">
    <citation type="submission" date="2024-09" db="EMBL/GenBank/DDBJ databases">
        <authorList>
            <person name="Salinas-Garcia M.A."/>
            <person name="Prieme A."/>
        </authorList>
    </citation>
    <scope>NUCLEOTIDE SEQUENCE [LARGE SCALE GENOMIC DNA]</scope>
    <source>
        <strain evidence="1 2">DSM 21081</strain>
    </source>
</reference>
<dbReference type="Proteomes" id="UP001575652">
    <property type="component" value="Unassembled WGS sequence"/>
</dbReference>
<sequence length="325" mass="34772">MESPLQLLGAIEAHGAGLLGDATVIFPRGGTAGMESALGALVDHLPPGVTVVDRGSGAPRVGQTRADRWVTGDAYSGVVQRALVAPLSVGEVVVVDDGLAALDLLRALTAHRRTALVRARTAGAARTALGLASWYRLRHLAHRGRLLVVTALPVPPETASRFRGLGGRLEHHRFEWLDTQPVRESFNDPTIVVGSALAADGLLDEAAYLAWIVSLSDDGPVSYLAHRREGRRFLDLLGSQPRVTVHRYTVPAEMRLRGLRRGQTVHALPSSAVPALLLLLDPHGVEVRRTDIPGNWWTAAAGVREGYAPPARSARARSARARPAE</sequence>
<proteinExistence type="predicted"/>
<comment type="caution">
    <text evidence="1">The sequence shown here is derived from an EMBL/GenBank/DDBJ whole genome shotgun (WGS) entry which is preliminary data.</text>
</comment>
<name>A0ABV4UIY4_9MICC</name>
<organism evidence="1 2">
    <name type="scientific">Arthrobacter halodurans</name>
    <dbReference type="NCBI Taxonomy" id="516699"/>
    <lineage>
        <taxon>Bacteria</taxon>
        <taxon>Bacillati</taxon>
        <taxon>Actinomycetota</taxon>
        <taxon>Actinomycetes</taxon>
        <taxon>Micrococcales</taxon>
        <taxon>Micrococcaceae</taxon>
        <taxon>Arthrobacter</taxon>
    </lineage>
</organism>
<keyword evidence="2" id="KW-1185">Reference proteome</keyword>
<dbReference type="EMBL" id="JBHDLJ010000002">
    <property type="protein sequence ID" value="MFB0833502.1"/>
    <property type="molecule type" value="Genomic_DNA"/>
</dbReference>
<accession>A0ABV4UIY4</accession>
<evidence type="ECO:0000313" key="1">
    <source>
        <dbReference type="EMBL" id="MFB0833502.1"/>
    </source>
</evidence>
<gene>
    <name evidence="1" type="ORF">ACETWP_02795</name>
</gene>
<evidence type="ECO:0000313" key="2">
    <source>
        <dbReference type="Proteomes" id="UP001575652"/>
    </source>
</evidence>
<dbReference type="RefSeq" id="WP_373970671.1">
    <property type="nucleotide sequence ID" value="NZ_JBHDLJ010000002.1"/>
</dbReference>
<protein>
    <submittedName>
        <fullName evidence="1">Uncharacterized protein</fullName>
    </submittedName>
</protein>